<gene>
    <name evidence="16" type="ORF">CYCCA115_LOCUS23753</name>
</gene>
<evidence type="ECO:0000256" key="8">
    <source>
        <dbReference type="ARBA" id="ARBA00022842"/>
    </source>
</evidence>
<dbReference type="GO" id="GO:0000781">
    <property type="term" value="C:chromosome, telomeric region"/>
    <property type="evidence" value="ECO:0007669"/>
    <property type="project" value="UniProtKB-SubCell"/>
</dbReference>
<dbReference type="InterPro" id="IPR000477">
    <property type="entry name" value="RT_dom"/>
</dbReference>
<evidence type="ECO:0000256" key="4">
    <source>
        <dbReference type="ARBA" id="ARBA00022454"/>
    </source>
</evidence>
<dbReference type="InterPro" id="IPR043502">
    <property type="entry name" value="DNA/RNA_pol_sf"/>
</dbReference>
<dbReference type="Pfam" id="PF21399">
    <property type="entry name" value="TERT_C"/>
    <property type="match status" value="1"/>
</dbReference>
<protein>
    <recommendedName>
        <fullName evidence="3 13">Telomerase reverse transcriptase</fullName>
        <ecNumber evidence="2 13">2.7.7.49</ecNumber>
    </recommendedName>
    <alternativeName>
        <fullName evidence="13">Telomerase catalytic subunit</fullName>
    </alternativeName>
</protein>
<dbReference type="GO" id="GO:0046872">
    <property type="term" value="F:metal ion binding"/>
    <property type="evidence" value="ECO:0007669"/>
    <property type="project" value="UniProtKB-KW"/>
</dbReference>
<dbReference type="Gene3D" id="1.10.357.90">
    <property type="match status" value="1"/>
</dbReference>
<dbReference type="InterPro" id="IPR049139">
    <property type="entry name" value="TERT_C"/>
</dbReference>
<evidence type="ECO:0000256" key="7">
    <source>
        <dbReference type="ARBA" id="ARBA00022723"/>
    </source>
</evidence>
<dbReference type="GO" id="GO:0042162">
    <property type="term" value="F:telomeric DNA binding"/>
    <property type="evidence" value="ECO:0007669"/>
    <property type="project" value="TreeGrafter"/>
</dbReference>
<evidence type="ECO:0000256" key="6">
    <source>
        <dbReference type="ARBA" id="ARBA00022695"/>
    </source>
</evidence>
<dbReference type="SUPFAM" id="SSF56672">
    <property type="entry name" value="DNA/RNA polymerases"/>
    <property type="match status" value="1"/>
</dbReference>
<organism evidence="16 17">
    <name type="scientific">Cylindrotheca closterium</name>
    <dbReference type="NCBI Taxonomy" id="2856"/>
    <lineage>
        <taxon>Eukaryota</taxon>
        <taxon>Sar</taxon>
        <taxon>Stramenopiles</taxon>
        <taxon>Ochrophyta</taxon>
        <taxon>Bacillariophyta</taxon>
        <taxon>Bacillariophyceae</taxon>
        <taxon>Bacillariophycidae</taxon>
        <taxon>Bacillariales</taxon>
        <taxon>Bacillariaceae</taxon>
        <taxon>Cylindrotheca</taxon>
    </lineage>
</organism>
<evidence type="ECO:0000256" key="13">
    <source>
        <dbReference type="RuleBase" id="RU365061"/>
    </source>
</evidence>
<dbReference type="PANTHER" id="PTHR12066:SF0">
    <property type="entry name" value="TELOMERASE REVERSE TRANSCRIPTASE"/>
    <property type="match status" value="1"/>
</dbReference>
<dbReference type="AlphaFoldDB" id="A0AAD2JPB7"/>
<dbReference type="InterPro" id="IPR003545">
    <property type="entry name" value="Telomerase_RT"/>
</dbReference>
<keyword evidence="9 13" id="KW-0779">Telomere</keyword>
<name>A0AAD2JPB7_9STRA</name>
<dbReference type="EC" id="2.7.7.49" evidence="2 13"/>
<keyword evidence="8 13" id="KW-0460">Magnesium</keyword>
<dbReference type="GO" id="GO:0000333">
    <property type="term" value="C:telomerase catalytic core complex"/>
    <property type="evidence" value="ECO:0007669"/>
    <property type="project" value="TreeGrafter"/>
</dbReference>
<dbReference type="Gene3D" id="1.10.132.70">
    <property type="match status" value="1"/>
</dbReference>
<keyword evidence="6 13" id="KW-0548">Nucleotidyltransferase</keyword>
<accession>A0AAD2JPB7</accession>
<evidence type="ECO:0000313" key="17">
    <source>
        <dbReference type="Proteomes" id="UP001295423"/>
    </source>
</evidence>
<evidence type="ECO:0000256" key="10">
    <source>
        <dbReference type="ARBA" id="ARBA00022918"/>
    </source>
</evidence>
<dbReference type="PANTHER" id="PTHR12066">
    <property type="entry name" value="TELOMERASE REVERSE TRANSCRIPTASE"/>
    <property type="match status" value="1"/>
</dbReference>
<reference evidence="16" key="1">
    <citation type="submission" date="2023-08" db="EMBL/GenBank/DDBJ databases">
        <authorList>
            <person name="Audoor S."/>
            <person name="Bilcke G."/>
        </authorList>
    </citation>
    <scope>NUCLEOTIDE SEQUENCE</scope>
</reference>
<dbReference type="PRINTS" id="PR01365">
    <property type="entry name" value="TELOMERASERT"/>
</dbReference>
<keyword evidence="7 13" id="KW-0479">Metal-binding</keyword>
<keyword evidence="17" id="KW-1185">Reference proteome</keyword>
<keyword evidence="5 13" id="KW-0808">Transferase</keyword>
<evidence type="ECO:0000256" key="12">
    <source>
        <dbReference type="ARBA" id="ARBA00048173"/>
    </source>
</evidence>
<proteinExistence type="inferred from homology"/>
<sequence>MKNSRKRRRDKQHKALPSNHNDKALFSTIEALLPPEQEILLLDQFIAKYAPNLKVDECTLKRFPTLVLAPLNSIVVSPSLRKVECWEPLPGLVDDVVWCLVQRRDKWKRLSCDARKRKADESLSSSTRVKKRRKLSDQMAPDGHDQEIQIESGRNVLAQGYAAESVEDLASFSNRHNHLFQPMPVTITPLMRPGVACFQPNDKVSLCKSSITFQQLHGSLGDELLRTILLHTRLFLPLSELQSQQPADQARNDCKHQEENFLMVCGPPLSQWEGKAAIKATSADDRNRPSFKRPRWIQQWVPMDDNHHHPNGTLSRHSLYYSSFYIPKIGLPKSHVLQLQTQSSPTQNGATILLRRMVMSDSSKQGGKKTTQDKRRWIRVRHYGVDLCHQILLGHSKCDYARLLNRYCAIPDTATAISTKSNPAIPAGQDDLITLAHSHATNESVASFLVSVLKAVFPAKFWGSGGNFDSVVESVRHFVMLRRYEKLANKRLMHGIRITKMPWLVGNKRAGTSWTKADHQVVTSLALGVLRWIFRGFLIPLLRACFHVTESEFAGKQLLYYRKPVWSIFRSLSMKKLLRKQFFQLSIARTRQLLVQQRMGFSQLRLLPKATGVRPISQLSRSPVFPFSMNCKPVMRGDLGRRSLPGSQEEYFSDLQKGSMKLLATNKILSEAFHILKYECSQLARPFGFGLASLSDFYPLYRNFILGLKKPRKNLMLRFASVDIEKCFDSINQDHLLKLLNELISRDRYFIQQFNQFCLNKNEGKLETKVRKIVDPNHQDCQSISKSLKNVIFDSRNRNVMSRIRVMELLTEHLCSNLVAANGRYGKRALLQSGGIPQGSTLSTLLCNLYYGSVEDSLFQGMQNSASLITRQVDDFLCISTESDFIHEFVDRMDKGNEALGVKVNKGKTLVSHLAEARMTHSIFGDSLFPWCGMLFDTMTGEVSMDYTRFHGGIARDSLTVRREGNEGSGLRSKVKSFILPRCIPILFDSAINSFEKVVANFYQTMLYGAIKMAEYLRSSQLMQSSNPEFLLKLIDDAADYALSEIKTNLKRQQQSGRSCNFALKKKTVCWITWRGFHDIFSLLQEFHEFSTLINAQLAYKTPCPRLDIILEKAYERFDVSNMISF</sequence>
<dbReference type="GO" id="GO:0007004">
    <property type="term" value="P:telomere maintenance via telomerase"/>
    <property type="evidence" value="ECO:0007669"/>
    <property type="project" value="TreeGrafter"/>
</dbReference>
<dbReference type="EMBL" id="CAKOGP040002424">
    <property type="protein sequence ID" value="CAJ1969524.1"/>
    <property type="molecule type" value="Genomic_DNA"/>
</dbReference>
<dbReference type="PROSITE" id="PS50878">
    <property type="entry name" value="RT_POL"/>
    <property type="match status" value="1"/>
</dbReference>
<evidence type="ECO:0000313" key="16">
    <source>
        <dbReference type="EMBL" id="CAJ1969524.1"/>
    </source>
</evidence>
<evidence type="ECO:0000256" key="5">
    <source>
        <dbReference type="ARBA" id="ARBA00022679"/>
    </source>
</evidence>
<keyword evidence="4 13" id="KW-0158">Chromosome</keyword>
<dbReference type="Pfam" id="PF12009">
    <property type="entry name" value="Telomerase_RBD"/>
    <property type="match status" value="1"/>
</dbReference>
<comment type="similarity">
    <text evidence="1 13">Belongs to the reverse transcriptase family. Telomerase subfamily.</text>
</comment>
<evidence type="ECO:0000256" key="2">
    <source>
        <dbReference type="ARBA" id="ARBA00012493"/>
    </source>
</evidence>
<dbReference type="CDD" id="cd01648">
    <property type="entry name" value="TERT"/>
    <property type="match status" value="1"/>
</dbReference>
<dbReference type="SMART" id="SM00975">
    <property type="entry name" value="Telomerase_RBD"/>
    <property type="match status" value="1"/>
</dbReference>
<evidence type="ECO:0000259" key="15">
    <source>
        <dbReference type="PROSITE" id="PS50878"/>
    </source>
</evidence>
<feature type="region of interest" description="Disordered" evidence="14">
    <location>
        <begin position="121"/>
        <end position="146"/>
    </location>
</feature>
<evidence type="ECO:0000256" key="11">
    <source>
        <dbReference type="ARBA" id="ARBA00023242"/>
    </source>
</evidence>
<evidence type="ECO:0000256" key="14">
    <source>
        <dbReference type="SAM" id="MobiDB-lite"/>
    </source>
</evidence>
<comment type="caution">
    <text evidence="16">The sequence shown here is derived from an EMBL/GenBank/DDBJ whole genome shotgun (WGS) entry which is preliminary data.</text>
</comment>
<dbReference type="Gene3D" id="3.30.70.2630">
    <property type="match status" value="1"/>
</dbReference>
<dbReference type="InterPro" id="IPR021891">
    <property type="entry name" value="Telomerase_RBD"/>
</dbReference>
<evidence type="ECO:0000256" key="9">
    <source>
        <dbReference type="ARBA" id="ARBA00022895"/>
    </source>
</evidence>
<dbReference type="GO" id="GO:0003720">
    <property type="term" value="F:telomerase activity"/>
    <property type="evidence" value="ECO:0007669"/>
    <property type="project" value="InterPro"/>
</dbReference>
<comment type="function">
    <text evidence="13">Telomerase is a ribonucleoprotein enzyme essential for the replication of chromosome termini in most eukaryotes. It elongates telomeres. It is a reverse transcriptase that adds simple sequence repeats to chromosome ends by copying a template sequence within the RNA component of the enzyme.</text>
</comment>
<evidence type="ECO:0000256" key="3">
    <source>
        <dbReference type="ARBA" id="ARBA00016182"/>
    </source>
</evidence>
<dbReference type="Proteomes" id="UP001295423">
    <property type="component" value="Unassembled WGS sequence"/>
</dbReference>
<dbReference type="GO" id="GO:0070034">
    <property type="term" value="F:telomerase RNA binding"/>
    <property type="evidence" value="ECO:0007669"/>
    <property type="project" value="TreeGrafter"/>
</dbReference>
<feature type="domain" description="Reverse transcriptase" evidence="15">
    <location>
        <begin position="588"/>
        <end position="936"/>
    </location>
</feature>
<comment type="subcellular location">
    <subcellularLocation>
        <location evidence="13">Nucleus</location>
    </subcellularLocation>
    <subcellularLocation>
        <location evidence="13">Chromosome</location>
        <location evidence="13">Telomere</location>
    </subcellularLocation>
</comment>
<comment type="catalytic activity">
    <reaction evidence="12 13">
        <text>DNA(n) + a 2'-deoxyribonucleoside 5'-triphosphate = DNA(n+1) + diphosphate</text>
        <dbReference type="Rhea" id="RHEA:22508"/>
        <dbReference type="Rhea" id="RHEA-COMP:17339"/>
        <dbReference type="Rhea" id="RHEA-COMP:17340"/>
        <dbReference type="ChEBI" id="CHEBI:33019"/>
        <dbReference type="ChEBI" id="CHEBI:61560"/>
        <dbReference type="ChEBI" id="CHEBI:173112"/>
        <dbReference type="EC" id="2.7.7.49"/>
    </reaction>
</comment>
<keyword evidence="11 13" id="KW-0539">Nucleus</keyword>
<evidence type="ECO:0000256" key="1">
    <source>
        <dbReference type="ARBA" id="ARBA00008001"/>
    </source>
</evidence>
<keyword evidence="10 13" id="KW-0695">RNA-directed DNA polymerase</keyword>